<keyword evidence="2" id="KW-1185">Reference proteome</keyword>
<protein>
    <submittedName>
        <fullName evidence="1">Uncharacterized protein</fullName>
    </submittedName>
</protein>
<reference evidence="1" key="2">
    <citation type="submission" date="2020-05" db="UniProtKB">
        <authorList>
            <consortium name="EnsemblMetazoa"/>
        </authorList>
    </citation>
    <scope>IDENTIFICATION</scope>
    <source>
        <strain evidence="1">MINIMUS1</strain>
    </source>
</reference>
<sequence length="188" mass="20837">MGGKQSSSRPENASASHLAPGGIVRSIVSGTVDSRRWKVSNFSASHYLISGGGAAYDTIVPLPGAQTRGEPFCNCHRSTDGSRLVRSISRRVKLTPKAHSSSGRASWTQQPAHLPPAYYYLLRAGKRDEHQICTKRIERERVLVFACVEKNSARSAGYDRSSCFCHRNRGPRKRYEPDRYVLSSGEKE</sequence>
<evidence type="ECO:0000313" key="2">
    <source>
        <dbReference type="Proteomes" id="UP000075920"/>
    </source>
</evidence>
<dbReference type="EnsemblMetazoa" id="AMIN003444-RA">
    <property type="protein sequence ID" value="AMIN003444-PA"/>
    <property type="gene ID" value="AMIN003444"/>
</dbReference>
<dbReference type="AlphaFoldDB" id="A0A182VZD9"/>
<proteinExistence type="predicted"/>
<dbReference type="VEuPathDB" id="VectorBase:AMIN003444"/>
<accession>A0A182VZD9</accession>
<organism evidence="1 2">
    <name type="scientific">Anopheles minimus</name>
    <dbReference type="NCBI Taxonomy" id="112268"/>
    <lineage>
        <taxon>Eukaryota</taxon>
        <taxon>Metazoa</taxon>
        <taxon>Ecdysozoa</taxon>
        <taxon>Arthropoda</taxon>
        <taxon>Hexapoda</taxon>
        <taxon>Insecta</taxon>
        <taxon>Pterygota</taxon>
        <taxon>Neoptera</taxon>
        <taxon>Endopterygota</taxon>
        <taxon>Diptera</taxon>
        <taxon>Nematocera</taxon>
        <taxon>Culicoidea</taxon>
        <taxon>Culicidae</taxon>
        <taxon>Anophelinae</taxon>
        <taxon>Anopheles</taxon>
    </lineage>
</organism>
<dbReference type="Proteomes" id="UP000075920">
    <property type="component" value="Unassembled WGS sequence"/>
</dbReference>
<name>A0A182VZD9_9DIPT</name>
<evidence type="ECO:0000313" key="1">
    <source>
        <dbReference type="EnsemblMetazoa" id="AMIN003444-PA"/>
    </source>
</evidence>
<reference evidence="2" key="1">
    <citation type="submission" date="2013-03" db="EMBL/GenBank/DDBJ databases">
        <title>The Genome Sequence of Anopheles minimus MINIMUS1.</title>
        <authorList>
            <consortium name="The Broad Institute Genomics Platform"/>
            <person name="Neafsey D.E."/>
            <person name="Walton C."/>
            <person name="Walker B."/>
            <person name="Young S.K."/>
            <person name="Zeng Q."/>
            <person name="Gargeya S."/>
            <person name="Fitzgerald M."/>
            <person name="Haas B."/>
            <person name="Abouelleil A."/>
            <person name="Allen A.W."/>
            <person name="Alvarado L."/>
            <person name="Arachchi H.M."/>
            <person name="Berlin A.M."/>
            <person name="Chapman S.B."/>
            <person name="Gainer-Dewar J."/>
            <person name="Goldberg J."/>
            <person name="Griggs A."/>
            <person name="Gujja S."/>
            <person name="Hansen M."/>
            <person name="Howarth C."/>
            <person name="Imamovic A."/>
            <person name="Ireland A."/>
            <person name="Larimer J."/>
            <person name="McCowan C."/>
            <person name="Murphy C."/>
            <person name="Pearson M."/>
            <person name="Poon T.W."/>
            <person name="Priest M."/>
            <person name="Roberts A."/>
            <person name="Saif S."/>
            <person name="Shea T."/>
            <person name="Sisk P."/>
            <person name="Sykes S."/>
            <person name="Wortman J."/>
            <person name="Nusbaum C."/>
            <person name="Birren B."/>
        </authorList>
    </citation>
    <scope>NUCLEOTIDE SEQUENCE [LARGE SCALE GENOMIC DNA]</scope>
    <source>
        <strain evidence="2">MINIMUS1</strain>
    </source>
</reference>